<reference evidence="2" key="1">
    <citation type="submission" date="2020-09" db="EMBL/GenBank/DDBJ databases">
        <title>Genome-Enabled Discovery of Anthraquinone Biosynthesis in Senna tora.</title>
        <authorList>
            <person name="Kang S.-H."/>
            <person name="Pandey R.P."/>
            <person name="Lee C.-M."/>
            <person name="Sim J.-S."/>
            <person name="Jeong J.-T."/>
            <person name="Choi B.-S."/>
            <person name="Jung M."/>
            <person name="Ginzburg D."/>
            <person name="Zhao K."/>
            <person name="Won S.Y."/>
            <person name="Oh T.-J."/>
            <person name="Yu Y."/>
            <person name="Kim N.-H."/>
            <person name="Lee O.R."/>
            <person name="Lee T.-H."/>
            <person name="Bashyal P."/>
            <person name="Kim T.-S."/>
            <person name="Lee W.-H."/>
            <person name="Kawkins C."/>
            <person name="Kim C.-K."/>
            <person name="Kim J.S."/>
            <person name="Ahn B.O."/>
            <person name="Rhee S.Y."/>
            <person name="Sohng J.K."/>
        </authorList>
    </citation>
    <scope>NUCLEOTIDE SEQUENCE</scope>
    <source>
        <tissue evidence="2">Leaf</tissue>
    </source>
</reference>
<gene>
    <name evidence="2" type="ORF">G2W53_038199</name>
</gene>
<sequence length="32" mass="3902">MEQSEFEEKVPNCDREKWKKEDFDNDGEGLRI</sequence>
<proteinExistence type="predicted"/>
<evidence type="ECO:0000313" key="3">
    <source>
        <dbReference type="Proteomes" id="UP000634136"/>
    </source>
</evidence>
<feature type="region of interest" description="Disordered" evidence="1">
    <location>
        <begin position="1"/>
        <end position="32"/>
    </location>
</feature>
<protein>
    <submittedName>
        <fullName evidence="2">Uncharacterized protein</fullName>
    </submittedName>
</protein>
<accession>A0A834SNN6</accession>
<keyword evidence="3" id="KW-1185">Reference proteome</keyword>
<comment type="caution">
    <text evidence="2">The sequence shown here is derived from an EMBL/GenBank/DDBJ whole genome shotgun (WGS) entry which is preliminary data.</text>
</comment>
<dbReference type="EMBL" id="JAAIUW010000012">
    <property type="protein sequence ID" value="KAF7806038.1"/>
    <property type="molecule type" value="Genomic_DNA"/>
</dbReference>
<dbReference type="Proteomes" id="UP000634136">
    <property type="component" value="Unassembled WGS sequence"/>
</dbReference>
<evidence type="ECO:0000313" key="2">
    <source>
        <dbReference type="EMBL" id="KAF7806038.1"/>
    </source>
</evidence>
<dbReference type="AlphaFoldDB" id="A0A834SNN6"/>
<name>A0A834SNN6_9FABA</name>
<organism evidence="2 3">
    <name type="scientific">Senna tora</name>
    <dbReference type="NCBI Taxonomy" id="362788"/>
    <lineage>
        <taxon>Eukaryota</taxon>
        <taxon>Viridiplantae</taxon>
        <taxon>Streptophyta</taxon>
        <taxon>Embryophyta</taxon>
        <taxon>Tracheophyta</taxon>
        <taxon>Spermatophyta</taxon>
        <taxon>Magnoliopsida</taxon>
        <taxon>eudicotyledons</taxon>
        <taxon>Gunneridae</taxon>
        <taxon>Pentapetalae</taxon>
        <taxon>rosids</taxon>
        <taxon>fabids</taxon>
        <taxon>Fabales</taxon>
        <taxon>Fabaceae</taxon>
        <taxon>Caesalpinioideae</taxon>
        <taxon>Cassia clade</taxon>
        <taxon>Senna</taxon>
    </lineage>
</organism>
<evidence type="ECO:0000256" key="1">
    <source>
        <dbReference type="SAM" id="MobiDB-lite"/>
    </source>
</evidence>